<dbReference type="RefSeq" id="WP_214349942.1">
    <property type="nucleotide sequence ID" value="NZ_JAHBOH010000001.1"/>
</dbReference>
<sequence length="551" mass="56881">MTARRLRRALVACAAVLALAGCVSVPTSGPVAPGDGTVVDAGSIDVLAEGPRPGATPEQVVEGFMLAGGAGFLGEFATAREYLTGPVRQDWQPRAGVIVYSPSVEPEVSQDGRVVTLQVPVVARVDAEGRYVEAPAAAQESVTFELEQDGGEWRISSAPQGLVLDQSVFDQQFRATPLYFVSADGDFLVPETRWFPARNLQTSVSRALIAGPSPWLRDAVTTAFPEGVTLTAQTVVLDDQGVAQVNLEPASAVLAADLPELLAQLDQSLLAVPGVRSVKVQTEGVLVDGPATLERGGLPDGPVEMLQGDRLMTFDVDALTQVEGVDALPAGSRDPARDEAGDVRVVIDGAGDLVTVPASGEAPVALLQGGTLVAPSVDRFGWVWTSRGTGGLIAASTQGDPVAVAADWLDGRTVVSVRMARDGTRLAVVSRGTDGFSVDVCAVVRDASGTPQRTGEPIRAGAVLTEAGEVVWLDESMLGVIGRSTGATAVHRVPVSGPTTALAEVPDLVSLAGGKVVYAASGDGVLHKLVGNATWVAVSGVEDVRDPAYPG</sequence>
<organism evidence="3 4">
    <name type="scientific">Cellulomonas fulva</name>
    <dbReference type="NCBI Taxonomy" id="2835530"/>
    <lineage>
        <taxon>Bacteria</taxon>
        <taxon>Bacillati</taxon>
        <taxon>Actinomycetota</taxon>
        <taxon>Actinomycetes</taxon>
        <taxon>Micrococcales</taxon>
        <taxon>Cellulomonadaceae</taxon>
        <taxon>Cellulomonas</taxon>
    </lineage>
</organism>
<evidence type="ECO:0000256" key="1">
    <source>
        <dbReference type="SAM" id="SignalP"/>
    </source>
</evidence>
<dbReference type="InterPro" id="IPR059026">
    <property type="entry name" value="LpqB_N"/>
</dbReference>
<accession>A0ABS5TZP9</accession>
<feature type="chain" id="PRO_5045956658" evidence="1">
    <location>
        <begin position="21"/>
        <end position="551"/>
    </location>
</feature>
<dbReference type="Proteomes" id="UP000722125">
    <property type="component" value="Unassembled WGS sequence"/>
</dbReference>
<dbReference type="InterPro" id="IPR018910">
    <property type="entry name" value="LpqB_C"/>
</dbReference>
<dbReference type="PROSITE" id="PS51257">
    <property type="entry name" value="PROKAR_LIPOPROTEIN"/>
    <property type="match status" value="1"/>
</dbReference>
<comment type="caution">
    <text evidence="3">The sequence shown here is derived from an EMBL/GenBank/DDBJ whole genome shotgun (WGS) entry which is preliminary data.</text>
</comment>
<dbReference type="Pfam" id="PF10646">
    <property type="entry name" value="Germane"/>
    <property type="match status" value="1"/>
</dbReference>
<evidence type="ECO:0000313" key="4">
    <source>
        <dbReference type="Proteomes" id="UP000722125"/>
    </source>
</evidence>
<name>A0ABS5TZP9_9CELL</name>
<gene>
    <name evidence="3" type="ORF">KIN34_10120</name>
</gene>
<dbReference type="InterPro" id="IPR019606">
    <property type="entry name" value="GerMN"/>
</dbReference>
<dbReference type="EMBL" id="JAHBOH010000001">
    <property type="protein sequence ID" value="MBT0994643.1"/>
    <property type="molecule type" value="Genomic_DNA"/>
</dbReference>
<dbReference type="SMART" id="SM00909">
    <property type="entry name" value="Germane"/>
    <property type="match status" value="1"/>
</dbReference>
<keyword evidence="4" id="KW-1185">Reference proteome</keyword>
<keyword evidence="1" id="KW-0732">Signal</keyword>
<reference evidence="3 4" key="1">
    <citation type="submission" date="2021-05" db="EMBL/GenBank/DDBJ databases">
        <title>Description of Cellulomonas sp. DKR-3 sp. nov.</title>
        <authorList>
            <person name="Dahal R.H."/>
            <person name="Chaudhary D.K."/>
        </authorList>
    </citation>
    <scope>NUCLEOTIDE SEQUENCE [LARGE SCALE GENOMIC DNA]</scope>
    <source>
        <strain evidence="3 4">DKR-3</strain>
    </source>
</reference>
<protein>
    <submittedName>
        <fullName evidence="3">GerMN domain-containing protein</fullName>
    </submittedName>
</protein>
<proteinExistence type="predicted"/>
<dbReference type="Pfam" id="PF10647">
    <property type="entry name" value="Gmad1"/>
    <property type="match status" value="1"/>
</dbReference>
<evidence type="ECO:0000313" key="3">
    <source>
        <dbReference type="EMBL" id="MBT0994643.1"/>
    </source>
</evidence>
<feature type="signal peptide" evidence="1">
    <location>
        <begin position="1"/>
        <end position="20"/>
    </location>
</feature>
<dbReference type="Pfam" id="PF25976">
    <property type="entry name" value="LpqB_N"/>
    <property type="match status" value="1"/>
</dbReference>
<evidence type="ECO:0000259" key="2">
    <source>
        <dbReference type="SMART" id="SM00909"/>
    </source>
</evidence>
<feature type="domain" description="GerMN" evidence="2">
    <location>
        <begin position="201"/>
        <end position="291"/>
    </location>
</feature>